<feature type="transmembrane region" description="Helical" evidence="17">
    <location>
        <begin position="608"/>
        <end position="628"/>
    </location>
</feature>
<feature type="transmembrane region" description="Helical" evidence="17">
    <location>
        <begin position="648"/>
        <end position="668"/>
    </location>
</feature>
<evidence type="ECO:0000259" key="21">
    <source>
        <dbReference type="PROSITE" id="PS50939"/>
    </source>
</evidence>
<feature type="domain" description="Cytochrome b561" evidence="21">
    <location>
        <begin position="464"/>
        <end position="671"/>
    </location>
</feature>
<dbReference type="Pfam" id="PF00970">
    <property type="entry name" value="FAD_binding_6"/>
    <property type="match status" value="1"/>
</dbReference>
<dbReference type="PANTHER" id="PTHR31356:SF36">
    <property type="entry name" value="L-ASCORBATE PEROXIDASE 3"/>
    <property type="match status" value="1"/>
</dbReference>
<evidence type="ECO:0000313" key="23">
    <source>
        <dbReference type="EMBL" id="KXS20078.1"/>
    </source>
</evidence>
<evidence type="ECO:0000256" key="3">
    <source>
        <dbReference type="ARBA" id="ARBA00004370"/>
    </source>
</evidence>
<dbReference type="InterPro" id="IPR008333">
    <property type="entry name" value="Cbr1-like_FAD-bd_dom"/>
</dbReference>
<dbReference type="PROSITE" id="PS50939">
    <property type="entry name" value="CYTOCHROME_B561"/>
    <property type="match status" value="1"/>
</dbReference>
<dbReference type="GO" id="GO:0004601">
    <property type="term" value="F:peroxidase activity"/>
    <property type="evidence" value="ECO:0007669"/>
    <property type="project" value="UniProtKB-KW"/>
</dbReference>
<dbReference type="Pfam" id="PF00173">
    <property type="entry name" value="Cyt-b5"/>
    <property type="match status" value="1"/>
</dbReference>
<dbReference type="Pfam" id="PF00141">
    <property type="entry name" value="peroxidase"/>
    <property type="match status" value="1"/>
</dbReference>
<proteinExistence type="inferred from homology"/>
<dbReference type="OrthoDB" id="823504at2759"/>
<evidence type="ECO:0000256" key="2">
    <source>
        <dbReference type="ARBA" id="ARBA00003917"/>
    </source>
</evidence>
<dbReference type="Gene3D" id="2.40.30.10">
    <property type="entry name" value="Translation factors"/>
    <property type="match status" value="1"/>
</dbReference>
<dbReference type="PRINTS" id="PR00459">
    <property type="entry name" value="ASPEROXIDASE"/>
</dbReference>
<evidence type="ECO:0000256" key="8">
    <source>
        <dbReference type="ARBA" id="ARBA00022692"/>
    </source>
</evidence>
<evidence type="ECO:0000259" key="20">
    <source>
        <dbReference type="PROSITE" id="PS50873"/>
    </source>
</evidence>
<organism evidence="23 24">
    <name type="scientific">Gonapodya prolifera (strain JEL478)</name>
    <name type="common">Monoblepharis prolifera</name>
    <dbReference type="NCBI Taxonomy" id="1344416"/>
    <lineage>
        <taxon>Eukaryota</taxon>
        <taxon>Fungi</taxon>
        <taxon>Fungi incertae sedis</taxon>
        <taxon>Chytridiomycota</taxon>
        <taxon>Chytridiomycota incertae sedis</taxon>
        <taxon>Monoblepharidomycetes</taxon>
        <taxon>Monoblepharidales</taxon>
        <taxon>Gonapodyaceae</taxon>
        <taxon>Gonapodya</taxon>
    </lineage>
</organism>
<feature type="domain" description="Plant heme peroxidase family profile" evidence="20">
    <location>
        <begin position="121"/>
        <end position="316"/>
    </location>
</feature>
<comment type="subcellular location">
    <subcellularLocation>
        <location evidence="3">Membrane</location>
    </subcellularLocation>
</comment>
<keyword evidence="7" id="KW-0349">Heme</keyword>
<keyword evidence="5" id="KW-0813">Transport</keyword>
<dbReference type="Pfam" id="PF03351">
    <property type="entry name" value="DOMON"/>
    <property type="match status" value="1"/>
</dbReference>
<dbReference type="InterPro" id="IPR017938">
    <property type="entry name" value="Riboflavin_synthase-like_b-brl"/>
</dbReference>
<dbReference type="Proteomes" id="UP000070544">
    <property type="component" value="Unassembled WGS sequence"/>
</dbReference>
<dbReference type="EC" id="1.11.1.-" evidence="15"/>
<feature type="domain" description="FAD-binding FR-type" evidence="22">
    <location>
        <begin position="813"/>
        <end position="931"/>
    </location>
</feature>
<keyword evidence="24" id="KW-1185">Reference proteome</keyword>
<dbReference type="SMART" id="SM00665">
    <property type="entry name" value="B561"/>
    <property type="match status" value="1"/>
</dbReference>
<evidence type="ECO:0000256" key="4">
    <source>
        <dbReference type="ARBA" id="ARBA00005997"/>
    </source>
</evidence>
<dbReference type="Gene3D" id="1.20.120.1770">
    <property type="match status" value="1"/>
</dbReference>
<keyword evidence="10" id="KW-0249">Electron transport</keyword>
<dbReference type="InterPro" id="IPR002207">
    <property type="entry name" value="Peroxidase_I"/>
</dbReference>
<dbReference type="GO" id="GO:0020037">
    <property type="term" value="F:heme binding"/>
    <property type="evidence" value="ECO:0007669"/>
    <property type="project" value="UniProtKB-UniRule"/>
</dbReference>
<feature type="domain" description="Cytochrome b5 heme-binding" evidence="18">
    <location>
        <begin position="705"/>
        <end position="791"/>
    </location>
</feature>
<feature type="transmembrane region" description="Helical" evidence="17">
    <location>
        <begin position="501"/>
        <end position="522"/>
    </location>
</feature>
<evidence type="ECO:0000256" key="11">
    <source>
        <dbReference type="ARBA" id="ARBA00022989"/>
    </source>
</evidence>
<evidence type="ECO:0000256" key="7">
    <source>
        <dbReference type="ARBA" id="ARBA00022617"/>
    </source>
</evidence>
<keyword evidence="9" id="KW-0479">Metal-binding</keyword>
<dbReference type="InterPro" id="IPR006593">
    <property type="entry name" value="Cyt_b561/ferric_Rdtase_TM"/>
</dbReference>
<sequence>MHRSSGGMRMPWSRSRSRMIAYAALVWTATLACFGGVGAAVKCGLNDTDWADMRNQIAGLVAGGYGPDFVRITYHDGGSYSMVDGSGGARATLNIVAFPNGTTGLIPGLNTLQLIKERYPVISYADLWAFAGAVAVYESGGPAVAYRCGRVDFKVGEFTDVQNHDRLPQGWSNSSVVREKFSRMGFTDKETVALIGGGHSMGKCKYSTSGFGGAWTDNPFRFTNQFFVLRTSDDTLFHQVTNPNGLTQFNTTDNSKMALPSDHSLIVDPGYGPVIQAYAKNASLFFNDFGAAYAKMSELGSKLSNDNLVNVTGTSGTRLGVATDAMIDVTTADGWKSLVLGSMMMLKWSLRQTDGYIDFRIYSKASGWFAFGLGTGMPSQDVYSYEPATGTITDRVSTTFDMPSPDVSVNGVNNVENFQDLTSTLAQGTWVKVVAFSRKLNTGDSNDAIIAPGATTLTYAWSTDSPSIAYHGANKGKVSLDLFTALIAAQDTDSKVLALQAFHGVTMLFSFGLLLPFGIFVARYSEHYPLVWLQQHEKINTLVFSNVALSALIALVGRLSGGNETLHPILGMILFGLATITVVMGFLIGHYLKIPSTLSRHFSRSQHYLKYLHIFGGYASYLLGLTNGFLGLTDYLTRSITVAPSQRIILLAAYVSSVVSVPAGLYLYHLRKRNKLRLLDEVEKEGAGEKETKHLSTLERKLAKLVEVTWDDFNRQVLEGKRYVVIRDVVYDIGNWMDRHPGGKRILEKVMGTDCTDYFLGSSVPGAVLSGHTHSRVAEFQLNDMACGRIRKEGHRIDGIPSFPRITQDAFADDVFRLMVISDRALLSGPLATTRTYAYTFKFSQPTDVIYFKPGDHVCIQLRALDGKLIERSYTPLLFVARGYFTCVIRIRRTGAFTPLLEKMGPGDVVRIKAMREDSSQNPPVNNPKHPTLCFSKLGLLSSGVGIAPMIQIIDYYATKGPRRRDGSCAFTISLTALFSTEQDVICRDLVEKYATQLGSALQYRFLIRKKVDPTSKWTGLVADTLTIDALREYLPSPPKVHDVAMRVLDRRAMVAVTNERIKGMNGHSSNTLRRSQSYRSSIATLVRSDTLKSFRSSNFPPPSNLENKRQSLPSLPDLTTVAGRVTSPPPAGNLSASRLPFMRRHRSLTRSGDEPIDMLPLIVPDDNYFIQEDDAEDGAEDGTRIIISGNHNVNDQILDILSLLDFQNCVIVLP</sequence>
<keyword evidence="14 17" id="KW-0472">Membrane</keyword>
<dbReference type="CDD" id="cd09631">
    <property type="entry name" value="DOMON_DOH"/>
    <property type="match status" value="1"/>
</dbReference>
<protein>
    <recommendedName>
        <fullName evidence="15">Peroxidase</fullName>
        <ecNumber evidence="15">1.11.1.-</ecNumber>
    </recommendedName>
</protein>
<feature type="transmembrane region" description="Helical" evidence="17">
    <location>
        <begin position="566"/>
        <end position="588"/>
    </location>
</feature>
<keyword evidence="12 15" id="KW-0560">Oxidoreductase</keyword>
<dbReference type="InterPro" id="IPR002016">
    <property type="entry name" value="Haem_peroxidase"/>
</dbReference>
<evidence type="ECO:0000259" key="19">
    <source>
        <dbReference type="PROSITE" id="PS50836"/>
    </source>
</evidence>
<dbReference type="PROSITE" id="PS51257">
    <property type="entry name" value="PROKAR_LIPOPROTEIN"/>
    <property type="match status" value="1"/>
</dbReference>
<dbReference type="InterPro" id="IPR044831">
    <property type="entry name" value="Ccp1-like"/>
</dbReference>
<dbReference type="PROSITE" id="PS50836">
    <property type="entry name" value="DOMON"/>
    <property type="match status" value="1"/>
</dbReference>
<dbReference type="PROSITE" id="PS51384">
    <property type="entry name" value="FAD_FR"/>
    <property type="match status" value="1"/>
</dbReference>
<dbReference type="Gene3D" id="3.40.50.80">
    <property type="entry name" value="Nucleotide-binding domain of ferredoxin-NADP reductase (FNR) module"/>
    <property type="match status" value="1"/>
</dbReference>
<dbReference type="PROSITE" id="PS50873">
    <property type="entry name" value="PEROXIDASE_4"/>
    <property type="match status" value="1"/>
</dbReference>
<evidence type="ECO:0000256" key="16">
    <source>
        <dbReference type="SAM" id="MobiDB-lite"/>
    </source>
</evidence>
<evidence type="ECO:0000256" key="12">
    <source>
        <dbReference type="ARBA" id="ARBA00023002"/>
    </source>
</evidence>
<dbReference type="EMBL" id="KQ965736">
    <property type="protein sequence ID" value="KXS20078.1"/>
    <property type="molecule type" value="Genomic_DNA"/>
</dbReference>
<dbReference type="InterPro" id="IPR005018">
    <property type="entry name" value="DOMON_domain"/>
</dbReference>
<dbReference type="InterPro" id="IPR036400">
    <property type="entry name" value="Cyt_B5-like_heme/steroid_sf"/>
</dbReference>
<evidence type="ECO:0000256" key="9">
    <source>
        <dbReference type="ARBA" id="ARBA00022723"/>
    </source>
</evidence>
<evidence type="ECO:0000256" key="17">
    <source>
        <dbReference type="SAM" id="Phobius"/>
    </source>
</evidence>
<accession>A0A139ATM3</accession>
<keyword evidence="11 17" id="KW-1133">Transmembrane helix</keyword>
<evidence type="ECO:0000256" key="5">
    <source>
        <dbReference type="ARBA" id="ARBA00022448"/>
    </source>
</evidence>
<dbReference type="GO" id="GO:0042744">
    <property type="term" value="P:hydrogen peroxide catabolic process"/>
    <property type="evidence" value="ECO:0007669"/>
    <property type="project" value="TreeGrafter"/>
</dbReference>
<dbReference type="PROSITE" id="PS00435">
    <property type="entry name" value="PEROXIDASE_1"/>
    <property type="match status" value="1"/>
</dbReference>
<evidence type="ECO:0000256" key="6">
    <source>
        <dbReference type="ARBA" id="ARBA00022559"/>
    </source>
</evidence>
<dbReference type="SUPFAM" id="SSF52343">
    <property type="entry name" value="Ferredoxin reductase-like, C-terminal NADP-linked domain"/>
    <property type="match status" value="1"/>
</dbReference>
<comment type="cofactor">
    <cofactor evidence="1">
        <name>FAD</name>
        <dbReference type="ChEBI" id="CHEBI:57692"/>
    </cofactor>
</comment>
<dbReference type="PRINTS" id="PR00458">
    <property type="entry name" value="PEROXIDASE"/>
</dbReference>
<dbReference type="STRING" id="1344416.A0A139ATM3"/>
<dbReference type="GO" id="GO:0046872">
    <property type="term" value="F:metal ion binding"/>
    <property type="evidence" value="ECO:0007669"/>
    <property type="project" value="UniProtKB-UniRule"/>
</dbReference>
<evidence type="ECO:0000256" key="15">
    <source>
        <dbReference type="RuleBase" id="RU363051"/>
    </source>
</evidence>
<dbReference type="SUPFAM" id="SSF55856">
    <property type="entry name" value="Cytochrome b5-like heme/steroid binding domain"/>
    <property type="match status" value="1"/>
</dbReference>
<evidence type="ECO:0000256" key="10">
    <source>
        <dbReference type="ARBA" id="ARBA00022982"/>
    </source>
</evidence>
<dbReference type="Gene3D" id="3.10.120.10">
    <property type="entry name" value="Cytochrome b5-like heme/steroid binding domain"/>
    <property type="match status" value="1"/>
</dbReference>
<dbReference type="PANTHER" id="PTHR31356">
    <property type="entry name" value="THYLAKOID LUMENAL 29 KDA PROTEIN, CHLOROPLASTIC-RELATED"/>
    <property type="match status" value="1"/>
</dbReference>
<keyword evidence="6 15" id="KW-0575">Peroxidase</keyword>
<dbReference type="SMART" id="SM01117">
    <property type="entry name" value="Cyt-b5"/>
    <property type="match status" value="1"/>
</dbReference>
<evidence type="ECO:0000256" key="13">
    <source>
        <dbReference type="ARBA" id="ARBA00023004"/>
    </source>
</evidence>
<dbReference type="SUPFAM" id="SSF49344">
    <property type="entry name" value="CBD9-like"/>
    <property type="match status" value="1"/>
</dbReference>
<reference evidence="23 24" key="1">
    <citation type="journal article" date="2015" name="Genome Biol. Evol.">
        <title>Phylogenomic analyses indicate that early fungi evolved digesting cell walls of algal ancestors of land plants.</title>
        <authorList>
            <person name="Chang Y."/>
            <person name="Wang S."/>
            <person name="Sekimoto S."/>
            <person name="Aerts A.L."/>
            <person name="Choi C."/>
            <person name="Clum A."/>
            <person name="LaButti K.M."/>
            <person name="Lindquist E.A."/>
            <person name="Yee Ngan C."/>
            <person name="Ohm R.A."/>
            <person name="Salamov A.A."/>
            <person name="Grigoriev I.V."/>
            <person name="Spatafora J.W."/>
            <person name="Berbee M.L."/>
        </authorList>
    </citation>
    <scope>NUCLEOTIDE SEQUENCE [LARGE SCALE GENOMIC DNA]</scope>
    <source>
        <strain evidence="23 24">JEL478</strain>
    </source>
</reference>
<comment type="function">
    <text evidence="2">Destroys radicals which are normally produced within the cells and which are toxic to biological systems.</text>
</comment>
<feature type="region of interest" description="Disordered" evidence="16">
    <location>
        <begin position="1094"/>
        <end position="1115"/>
    </location>
</feature>
<dbReference type="AlphaFoldDB" id="A0A139ATM3"/>
<dbReference type="InterPro" id="IPR045266">
    <property type="entry name" value="DOH_DOMON"/>
</dbReference>
<evidence type="ECO:0000256" key="1">
    <source>
        <dbReference type="ARBA" id="ARBA00001974"/>
    </source>
</evidence>
<dbReference type="InterPro" id="IPR001199">
    <property type="entry name" value="Cyt_B5-like_heme/steroid-bd"/>
</dbReference>
<evidence type="ECO:0000256" key="14">
    <source>
        <dbReference type="ARBA" id="ARBA00023136"/>
    </source>
</evidence>
<dbReference type="SUPFAM" id="SSF63380">
    <property type="entry name" value="Riboflavin synthase domain-like"/>
    <property type="match status" value="1"/>
</dbReference>
<dbReference type="GO" id="GO:0034599">
    <property type="term" value="P:cellular response to oxidative stress"/>
    <property type="evidence" value="ECO:0007669"/>
    <property type="project" value="InterPro"/>
</dbReference>
<gene>
    <name evidence="23" type="ORF">M427DRAFT_142907</name>
</gene>
<evidence type="ECO:0000259" key="22">
    <source>
        <dbReference type="PROSITE" id="PS51384"/>
    </source>
</evidence>
<feature type="transmembrane region" description="Helical" evidence="17">
    <location>
        <begin position="542"/>
        <end position="560"/>
    </location>
</feature>
<dbReference type="PROSITE" id="PS50255">
    <property type="entry name" value="CYTOCHROME_B5_2"/>
    <property type="match status" value="1"/>
</dbReference>
<evidence type="ECO:0000313" key="24">
    <source>
        <dbReference type="Proteomes" id="UP000070544"/>
    </source>
</evidence>
<keyword evidence="13" id="KW-0408">Iron</keyword>
<keyword evidence="8 17" id="KW-0812">Transmembrane</keyword>
<dbReference type="GO" id="GO:0000302">
    <property type="term" value="P:response to reactive oxygen species"/>
    <property type="evidence" value="ECO:0007669"/>
    <property type="project" value="TreeGrafter"/>
</dbReference>
<feature type="domain" description="DOMON" evidence="19">
    <location>
        <begin position="342"/>
        <end position="464"/>
    </location>
</feature>
<dbReference type="InterPro" id="IPR039261">
    <property type="entry name" value="FNR_nucleotide-bd"/>
</dbReference>
<evidence type="ECO:0000259" key="18">
    <source>
        <dbReference type="PROSITE" id="PS50255"/>
    </source>
</evidence>
<dbReference type="SMART" id="SM00664">
    <property type="entry name" value="DoH"/>
    <property type="match status" value="1"/>
</dbReference>
<dbReference type="InterPro" id="IPR017927">
    <property type="entry name" value="FAD-bd_FR_type"/>
</dbReference>
<dbReference type="SUPFAM" id="SSF48113">
    <property type="entry name" value="Heme-dependent peroxidases"/>
    <property type="match status" value="1"/>
</dbReference>
<dbReference type="CDD" id="cd08760">
    <property type="entry name" value="Cyt_b561_FRRS1_like"/>
    <property type="match status" value="1"/>
</dbReference>
<dbReference type="InterPro" id="IPR010255">
    <property type="entry name" value="Haem_peroxidase_sf"/>
</dbReference>
<name>A0A139ATM3_GONPJ</name>
<dbReference type="Gene3D" id="1.10.520.10">
    <property type="match status" value="1"/>
</dbReference>
<dbReference type="InterPro" id="IPR019793">
    <property type="entry name" value="Peroxidases_heam-ligand_BS"/>
</dbReference>
<comment type="similarity">
    <text evidence="4">Belongs to the peroxidase family. Cytochrome c peroxidase subfamily.</text>
</comment>
<dbReference type="Gene3D" id="1.10.420.10">
    <property type="entry name" value="Peroxidase, domain 2"/>
    <property type="match status" value="1"/>
</dbReference>
<dbReference type="GO" id="GO:0016020">
    <property type="term" value="C:membrane"/>
    <property type="evidence" value="ECO:0007669"/>
    <property type="project" value="UniProtKB-SubCell"/>
</dbReference>